<dbReference type="GO" id="GO:0008559">
    <property type="term" value="F:ABC-type xenobiotic transporter activity"/>
    <property type="evidence" value="ECO:0007669"/>
    <property type="project" value="UniProtKB-EC"/>
</dbReference>
<dbReference type="Pfam" id="PF00005">
    <property type="entry name" value="ABC_tran"/>
    <property type="match status" value="2"/>
</dbReference>
<dbReference type="InterPro" id="IPR036640">
    <property type="entry name" value="ABC1_TM_sf"/>
</dbReference>
<comment type="catalytic activity">
    <reaction evidence="12">
        <text>ATP + H2O + xenobioticSide 1 = ADP + phosphate + xenobioticSide 2.</text>
        <dbReference type="EC" id="7.6.2.2"/>
    </reaction>
</comment>
<dbReference type="Gene3D" id="3.40.50.300">
    <property type="entry name" value="P-loop containing nucleotide triphosphate hydrolases"/>
    <property type="match status" value="2"/>
</dbReference>
<proteinExistence type="inferred from homology"/>
<evidence type="ECO:0000256" key="14">
    <source>
        <dbReference type="SAM" id="Phobius"/>
    </source>
</evidence>
<dbReference type="Pfam" id="PF00664">
    <property type="entry name" value="ABC_membrane"/>
    <property type="match status" value="2"/>
</dbReference>
<evidence type="ECO:0000259" key="16">
    <source>
        <dbReference type="PROSITE" id="PS50929"/>
    </source>
</evidence>
<dbReference type="PANTHER" id="PTHR24223:SF330">
    <property type="entry name" value="ATP-BINDING CASSETTE SUB-FAMILY C MEMBER 10"/>
    <property type="match status" value="1"/>
</dbReference>
<feature type="transmembrane region" description="Helical" evidence="14">
    <location>
        <begin position="840"/>
        <end position="861"/>
    </location>
</feature>
<feature type="domain" description="ABC transmembrane type-1" evidence="16">
    <location>
        <begin position="102"/>
        <end position="377"/>
    </location>
</feature>
<dbReference type="EC" id="7.6.2.2" evidence="3"/>
<evidence type="ECO:0000259" key="15">
    <source>
        <dbReference type="PROSITE" id="PS50893"/>
    </source>
</evidence>
<keyword evidence="9" id="KW-1278">Translocase</keyword>
<dbReference type="PROSITE" id="PS50893">
    <property type="entry name" value="ABC_TRANSPORTER_2"/>
    <property type="match status" value="2"/>
</dbReference>
<feature type="compositionally biased region" description="Basic and acidic residues" evidence="13">
    <location>
        <begin position="684"/>
        <end position="702"/>
    </location>
</feature>
<dbReference type="PANTHER" id="PTHR24223">
    <property type="entry name" value="ATP-BINDING CASSETTE SUB-FAMILY C"/>
    <property type="match status" value="1"/>
</dbReference>
<gene>
    <name evidence="17" type="ORF">OSTQU699_LOCUS2355</name>
</gene>
<keyword evidence="10 14" id="KW-1133">Transmembrane helix</keyword>
<dbReference type="PROSITE" id="PS00211">
    <property type="entry name" value="ABC_TRANSPORTER_1"/>
    <property type="match status" value="1"/>
</dbReference>
<dbReference type="GO" id="GO:0016020">
    <property type="term" value="C:membrane"/>
    <property type="evidence" value="ECO:0007669"/>
    <property type="project" value="UniProtKB-SubCell"/>
</dbReference>
<protein>
    <recommendedName>
        <fullName evidence="3">ABC-type xenobiotic transporter</fullName>
        <ecNumber evidence="3">7.6.2.2</ecNumber>
    </recommendedName>
</protein>
<feature type="transmembrane region" description="Helical" evidence="14">
    <location>
        <begin position="881"/>
        <end position="914"/>
    </location>
</feature>
<evidence type="ECO:0000256" key="6">
    <source>
        <dbReference type="ARBA" id="ARBA00022737"/>
    </source>
</evidence>
<dbReference type="PROSITE" id="PS50929">
    <property type="entry name" value="ABC_TM1F"/>
    <property type="match status" value="2"/>
</dbReference>
<feature type="transmembrane region" description="Helical" evidence="14">
    <location>
        <begin position="146"/>
        <end position="163"/>
    </location>
</feature>
<dbReference type="Gene3D" id="1.20.1560.10">
    <property type="entry name" value="ABC transporter type 1, transmembrane domain"/>
    <property type="match status" value="2"/>
</dbReference>
<comment type="similarity">
    <text evidence="2">Belongs to the ABC transporter superfamily. ABCC family. Conjugate transporter (TC 3.A.1.208) subfamily.</text>
</comment>
<dbReference type="EMBL" id="CAJHUC010000590">
    <property type="protein sequence ID" value="CAD7696994.1"/>
    <property type="molecule type" value="Genomic_DNA"/>
</dbReference>
<evidence type="ECO:0000256" key="12">
    <source>
        <dbReference type="ARBA" id="ARBA00034018"/>
    </source>
</evidence>
<keyword evidence="11 14" id="KW-0472">Membrane</keyword>
<dbReference type="Proteomes" id="UP000708148">
    <property type="component" value="Unassembled WGS sequence"/>
</dbReference>
<evidence type="ECO:0000256" key="10">
    <source>
        <dbReference type="ARBA" id="ARBA00022989"/>
    </source>
</evidence>
<evidence type="ECO:0000256" key="11">
    <source>
        <dbReference type="ARBA" id="ARBA00023136"/>
    </source>
</evidence>
<feature type="transmembrane region" description="Helical" evidence="14">
    <location>
        <begin position="323"/>
        <end position="351"/>
    </location>
</feature>
<evidence type="ECO:0000313" key="17">
    <source>
        <dbReference type="EMBL" id="CAD7696994.1"/>
    </source>
</evidence>
<feature type="transmembrane region" description="Helical" evidence="14">
    <location>
        <begin position="998"/>
        <end position="1017"/>
    </location>
</feature>
<feature type="transmembrane region" description="Helical" evidence="14">
    <location>
        <begin position="12"/>
        <end position="30"/>
    </location>
</feature>
<evidence type="ECO:0000256" key="4">
    <source>
        <dbReference type="ARBA" id="ARBA00022448"/>
    </source>
</evidence>
<dbReference type="SUPFAM" id="SSF52540">
    <property type="entry name" value="P-loop containing nucleoside triphosphate hydrolases"/>
    <property type="match status" value="2"/>
</dbReference>
<organism evidence="17 18">
    <name type="scientific">Ostreobium quekettii</name>
    <dbReference type="NCBI Taxonomy" id="121088"/>
    <lineage>
        <taxon>Eukaryota</taxon>
        <taxon>Viridiplantae</taxon>
        <taxon>Chlorophyta</taxon>
        <taxon>core chlorophytes</taxon>
        <taxon>Ulvophyceae</taxon>
        <taxon>TCBD clade</taxon>
        <taxon>Bryopsidales</taxon>
        <taxon>Ostreobineae</taxon>
        <taxon>Ostreobiaceae</taxon>
        <taxon>Ostreobium</taxon>
    </lineage>
</organism>
<comment type="caution">
    <text evidence="17">The sequence shown here is derived from an EMBL/GenBank/DDBJ whole genome shotgun (WGS) entry which is preliminary data.</text>
</comment>
<keyword evidence="5 14" id="KW-0812">Transmembrane</keyword>
<feature type="transmembrane region" description="Helical" evidence="14">
    <location>
        <begin position="232"/>
        <end position="256"/>
    </location>
</feature>
<dbReference type="CDD" id="cd18598">
    <property type="entry name" value="ABC_6TM_MRP7_D1_like"/>
    <property type="match status" value="1"/>
</dbReference>
<evidence type="ECO:0000313" key="18">
    <source>
        <dbReference type="Proteomes" id="UP000708148"/>
    </source>
</evidence>
<dbReference type="InterPro" id="IPR003593">
    <property type="entry name" value="AAA+_ATPase"/>
</dbReference>
<accession>A0A8S1ITL0</accession>
<dbReference type="InterPro" id="IPR027417">
    <property type="entry name" value="P-loop_NTPase"/>
</dbReference>
<evidence type="ECO:0000256" key="3">
    <source>
        <dbReference type="ARBA" id="ARBA00012191"/>
    </source>
</evidence>
<keyword evidence="7" id="KW-0547">Nucleotide-binding</keyword>
<keyword evidence="18" id="KW-1185">Reference proteome</keyword>
<reference evidence="17" key="1">
    <citation type="submission" date="2020-12" db="EMBL/GenBank/DDBJ databases">
        <authorList>
            <person name="Iha C."/>
        </authorList>
    </citation>
    <scope>NUCLEOTIDE SEQUENCE</scope>
</reference>
<dbReference type="InterPro" id="IPR017871">
    <property type="entry name" value="ABC_transporter-like_CS"/>
</dbReference>
<feature type="transmembrane region" description="Helical" evidence="14">
    <location>
        <begin position="799"/>
        <end position="820"/>
    </location>
</feature>
<name>A0A8S1ITL0_9CHLO</name>
<dbReference type="FunFam" id="1.20.1560.10:FF:000013">
    <property type="entry name" value="ABC transporter C family member 2"/>
    <property type="match status" value="1"/>
</dbReference>
<comment type="subcellular location">
    <subcellularLocation>
        <location evidence="1">Membrane</location>
        <topology evidence="1">Multi-pass membrane protein</topology>
    </subcellularLocation>
</comment>
<feature type="domain" description="ABC transporter" evidence="15">
    <location>
        <begin position="452"/>
        <end position="680"/>
    </location>
</feature>
<dbReference type="SMART" id="SM00382">
    <property type="entry name" value="AAA"/>
    <property type="match status" value="2"/>
</dbReference>
<feature type="domain" description="ABC transmembrane type-1" evidence="16">
    <location>
        <begin position="761"/>
        <end position="1054"/>
    </location>
</feature>
<evidence type="ECO:0000256" key="5">
    <source>
        <dbReference type="ARBA" id="ARBA00022692"/>
    </source>
</evidence>
<keyword evidence="4" id="KW-0813">Transport</keyword>
<dbReference type="SUPFAM" id="SSF90123">
    <property type="entry name" value="ABC transporter transmembrane region"/>
    <property type="match status" value="2"/>
</dbReference>
<dbReference type="InterPro" id="IPR011527">
    <property type="entry name" value="ABC1_TM_dom"/>
</dbReference>
<dbReference type="OrthoDB" id="6500128at2759"/>
<evidence type="ECO:0000256" key="1">
    <source>
        <dbReference type="ARBA" id="ARBA00004141"/>
    </source>
</evidence>
<feature type="domain" description="ABC transporter" evidence="15">
    <location>
        <begin position="1092"/>
        <end position="1350"/>
    </location>
</feature>
<evidence type="ECO:0000256" key="8">
    <source>
        <dbReference type="ARBA" id="ARBA00022840"/>
    </source>
</evidence>
<keyword evidence="8" id="KW-0067">ATP-binding</keyword>
<dbReference type="GO" id="GO:0005524">
    <property type="term" value="F:ATP binding"/>
    <property type="evidence" value="ECO:0007669"/>
    <property type="project" value="UniProtKB-KW"/>
</dbReference>
<feature type="region of interest" description="Disordered" evidence="13">
    <location>
        <begin position="664"/>
        <end position="702"/>
    </location>
</feature>
<evidence type="ECO:0000256" key="2">
    <source>
        <dbReference type="ARBA" id="ARBA00009726"/>
    </source>
</evidence>
<dbReference type="GO" id="GO:0016887">
    <property type="term" value="F:ATP hydrolysis activity"/>
    <property type="evidence" value="ECO:0007669"/>
    <property type="project" value="InterPro"/>
</dbReference>
<keyword evidence="6" id="KW-0677">Repeat</keyword>
<dbReference type="InterPro" id="IPR003439">
    <property type="entry name" value="ABC_transporter-like_ATP-bd"/>
</dbReference>
<dbReference type="InterPro" id="IPR050173">
    <property type="entry name" value="ABC_transporter_C-like"/>
</dbReference>
<evidence type="ECO:0000256" key="7">
    <source>
        <dbReference type="ARBA" id="ARBA00022741"/>
    </source>
</evidence>
<sequence length="1353" mass="145409">MLKDRRPREPIWAPGLNLSSLLFLWVSPFVRAAANRADLHGSDLPPLPQGLDPARCSQRLWDQWVWEVENDKRNDLRDGCNGPSLLKALVKAFGVPFFSLGLLKLVNDSLNFSGPLLLQAVIKWLQEPITMQDGVSGSLGPKPLSGLYLVALMGFISILKALTNSQQRYATDWISSQLRAALICTTYRKVLLAPNGCMGMNLQTLVSVDAGRVANLCASVHELWSLPLQIAVALYLLHLQVSYGLLSGLAIVVALMPLNRWLALRIQAVNEAMLEATDRRVHLMGEVVRGMRQIKMMTWEATFENWVTRARCKEMDSLSSIKYLDALCVFFWAATSVLFSVATFGLCVLMGHPLTAANVFPSIFLFNILRHPLNALPCAINGVVEAMSSLSRLQSFFVMPDVQGDWAFGNTACTTSDAANGKIPDAAGDSPGAPPPKEERVAAVTFVGASFAHFGNLDDSAAKAEDGRPATSLANINLAFRKGTLTVVLGDVGSGKSSLLAAILGESSMLSGGREVNGTLAYVAQNPSCWIISGSIRDNVLLGAEFEQRRYDEALWACALDHDVDEMGGDSVDVGVHGAKLSGGQRARLALARALYQDRDVYVLDDVLSAVDAHVSQWIVQRAITGPLMSSKTRIVVTKSAQCIAAADAVLRLHKGRLTSVAHCASPAPGKEGGQDGEDGADVGNEHDDSEERTRQRSSARIDCHHAYGGEDGSLLSAAEKDVGVSVTDDKEGDPGDAMTGSVSWAVYLAYLRAAGLGTVAVVAASLALTQTTSNGADVWMARWVDANERLPGSTGAQLSSYLGCMFFAWAGASLVFTLLRAFSFARAGLQATRRMHRSLLGNLFTLPASFFDGTPTGRILCRFSTDLARLDFDVPFVANIFVGVLFSLMGMGAVLLYGQPSLVLALASAALFWKRLAPVQSPLDWYQWHRRLCRDAKRLESASLSPVLSSLSECAEGAATIRAFGAQGHFVRRYELLCGAHQRAVHMGMGAQLWMSLRMDVVANALTLLVVLATVAGGNGSASAGFLGLSMTYTVPLIRLLRELVSTFADIEQGMVSVERIVQYAGLKGEEELSPDSRALRPDADSSAAAVRFSDVHLQYGPQGARALRGLSMDVQARRKVVICGRTGAGKSSVVNALLRLADMQSGSVAVDGVDVCDARLEDLRRCVAVLPQTPFVFEGSLRSNVDPEGRYGDEDIGRALEEVGLARELSAKPRGGGGGAEAAGRDVRNAPGDTNLRHILNFRLGRGGQGISEGQKQLLCFARLMLARPRVVVFDEHTASVDAATAAKMSDLAERHLADATVIQIAHDLECVRRCDRVFVMADGAVVEQGAPAELLRDAGSRLSGMFKALR</sequence>
<evidence type="ECO:0000256" key="9">
    <source>
        <dbReference type="ARBA" id="ARBA00022967"/>
    </source>
</evidence>
<dbReference type="FunFam" id="1.20.1560.10:FF:000037">
    <property type="entry name" value="ATP-binding cassette subfamily C member 10"/>
    <property type="match status" value="1"/>
</dbReference>
<evidence type="ECO:0000256" key="13">
    <source>
        <dbReference type="SAM" id="MobiDB-lite"/>
    </source>
</evidence>